<keyword evidence="2" id="KW-0479">Metal-binding</keyword>
<sequence>MFLAGLFLLALSGAPLVVRAQEDLFPVSIIHMNDFHARFEGTDWSSSPCSNEDECIGGYARVITVVKQLFEDLKESNPIYLNAGDNFQGTIWYNIGRWNVTQYFLNLVPADAITLGNHEFDHGVEGVVPFLETIKSPMIVANIDDSEEPTMQGKYNKSVIIDKYGRKIGVIGVILQTTYQIANTGKLKFLDESETVRAEAERLKNEHGVDIIIVLSHCGLEVDRIIAKNAGPLIDVIVGGHSHTFLYTGENPPGPDTPRDDYPVEVIQDDGHKVLIVQASCYTKYLGNITVYFDKAGEVVRYEGEPIFLAHGIPEDPDIVNELAPWKVDIDAIGKREVGKTRVTLSKSDCNYEECNLGSFINDAYTYSYIKSTPYDHPYWTTAAISVCNVGGIRTTLNKGALTYAHLVTTIPFGNTVDSFDIRGKYLLEALEYSVEKSYDEGQFSAANMLQVSGLRVTFNITKPVGERVVEVLVRCQKCEIPEYEPLELNKSYRVVTGSFLSGGGDGFTMFRDYKENTIIGEVDIDVFEETKYNLHSYISNFIQSIKKMEIKDIFFLTGIVFQFELIRASSCLQISLIFVFICTNLLQISGTDMIADAMYRQPKQKALCINILIRTL</sequence>
<evidence type="ECO:0000256" key="6">
    <source>
        <dbReference type="RuleBase" id="RU362119"/>
    </source>
</evidence>
<dbReference type="PANTHER" id="PTHR11575">
    <property type="entry name" value="5'-NUCLEOTIDASE-RELATED"/>
    <property type="match status" value="1"/>
</dbReference>
<dbReference type="SUPFAM" id="SSF56300">
    <property type="entry name" value="Metallo-dependent phosphatases"/>
    <property type="match status" value="1"/>
</dbReference>
<evidence type="ECO:0000313" key="9">
    <source>
        <dbReference type="EMBL" id="CAD7087604.1"/>
    </source>
</evidence>
<proteinExistence type="inferred from homology"/>
<organism evidence="9 10">
    <name type="scientific">Hermetia illucens</name>
    <name type="common">Black soldier fly</name>
    <dbReference type="NCBI Taxonomy" id="343691"/>
    <lineage>
        <taxon>Eukaryota</taxon>
        <taxon>Metazoa</taxon>
        <taxon>Ecdysozoa</taxon>
        <taxon>Arthropoda</taxon>
        <taxon>Hexapoda</taxon>
        <taxon>Insecta</taxon>
        <taxon>Pterygota</taxon>
        <taxon>Neoptera</taxon>
        <taxon>Endopterygota</taxon>
        <taxon>Diptera</taxon>
        <taxon>Brachycera</taxon>
        <taxon>Stratiomyomorpha</taxon>
        <taxon>Stratiomyidae</taxon>
        <taxon>Hermetiinae</taxon>
        <taxon>Hermetia</taxon>
    </lineage>
</organism>
<keyword evidence="4 6" id="KW-0547">Nucleotide-binding</keyword>
<gene>
    <name evidence="9" type="ORF">HERILL_LOCUS10299</name>
</gene>
<keyword evidence="10" id="KW-1185">Reference proteome</keyword>
<dbReference type="FunFam" id="3.60.21.10:FF:000020">
    <property type="entry name" value="NT5E isoform 4"/>
    <property type="match status" value="1"/>
</dbReference>
<name>A0A7R8UV23_HERIL</name>
<dbReference type="EMBL" id="LR899012">
    <property type="protein sequence ID" value="CAD7087604.1"/>
    <property type="molecule type" value="Genomic_DNA"/>
</dbReference>
<evidence type="ECO:0000313" key="10">
    <source>
        <dbReference type="Proteomes" id="UP000594454"/>
    </source>
</evidence>
<dbReference type="PANTHER" id="PTHR11575:SF32">
    <property type="entry name" value="APYRASE-LIKE PROTEIN"/>
    <property type="match status" value="1"/>
</dbReference>
<dbReference type="CDD" id="cd07409">
    <property type="entry name" value="MPP_CD73_N"/>
    <property type="match status" value="1"/>
</dbReference>
<dbReference type="InterPro" id="IPR036907">
    <property type="entry name" value="5'-Nucleotdase_C_sf"/>
</dbReference>
<dbReference type="InterPro" id="IPR004843">
    <property type="entry name" value="Calcineurin-like_PHP"/>
</dbReference>
<dbReference type="Gene3D" id="3.90.780.10">
    <property type="entry name" value="5'-Nucleotidase, C-terminal domain"/>
    <property type="match status" value="1"/>
</dbReference>
<dbReference type="PRINTS" id="PR01607">
    <property type="entry name" value="APYRASEFAMLY"/>
</dbReference>
<feature type="domain" description="5'-Nucleotidase C-terminal" evidence="8">
    <location>
        <begin position="338"/>
        <end position="512"/>
    </location>
</feature>
<dbReference type="Pfam" id="PF00149">
    <property type="entry name" value="Metallophos"/>
    <property type="match status" value="1"/>
</dbReference>
<feature type="chain" id="PRO_5031596831" description="Apyrase" evidence="6">
    <location>
        <begin position="21"/>
        <end position="617"/>
    </location>
</feature>
<dbReference type="GO" id="GO:0000166">
    <property type="term" value="F:nucleotide binding"/>
    <property type="evidence" value="ECO:0007669"/>
    <property type="project" value="UniProtKB-KW"/>
</dbReference>
<evidence type="ECO:0000256" key="4">
    <source>
        <dbReference type="ARBA" id="ARBA00022741"/>
    </source>
</evidence>
<dbReference type="InParanoid" id="A0A7R8UV23"/>
<evidence type="ECO:0000256" key="3">
    <source>
        <dbReference type="ARBA" id="ARBA00022729"/>
    </source>
</evidence>
<dbReference type="GO" id="GO:0046872">
    <property type="term" value="F:metal ion binding"/>
    <property type="evidence" value="ECO:0007669"/>
    <property type="project" value="UniProtKB-KW"/>
</dbReference>
<dbReference type="Gene3D" id="3.60.21.10">
    <property type="match status" value="1"/>
</dbReference>
<feature type="domain" description="Calcineurin-like phosphoesterase" evidence="7">
    <location>
        <begin position="28"/>
        <end position="244"/>
    </location>
</feature>
<evidence type="ECO:0000256" key="2">
    <source>
        <dbReference type="ARBA" id="ARBA00022723"/>
    </source>
</evidence>
<dbReference type="InterPro" id="IPR008334">
    <property type="entry name" value="5'-Nucleotdase_C"/>
</dbReference>
<dbReference type="Pfam" id="PF02872">
    <property type="entry name" value="5_nucleotid_C"/>
    <property type="match status" value="1"/>
</dbReference>
<dbReference type="FunFam" id="3.90.780.10:FF:000001">
    <property type="entry name" value="NT5E isoform 3"/>
    <property type="match status" value="1"/>
</dbReference>
<dbReference type="GO" id="GO:0006196">
    <property type="term" value="P:AMP catabolic process"/>
    <property type="evidence" value="ECO:0007669"/>
    <property type="project" value="TreeGrafter"/>
</dbReference>
<evidence type="ECO:0000256" key="5">
    <source>
        <dbReference type="ARBA" id="ARBA00022801"/>
    </source>
</evidence>
<accession>A0A7R8UV23</accession>
<dbReference type="GO" id="GO:0008253">
    <property type="term" value="F:5'-nucleotidase activity"/>
    <property type="evidence" value="ECO:0007669"/>
    <property type="project" value="TreeGrafter"/>
</dbReference>
<evidence type="ECO:0000259" key="8">
    <source>
        <dbReference type="Pfam" id="PF02872"/>
    </source>
</evidence>
<dbReference type="InterPro" id="IPR006179">
    <property type="entry name" value="5_nucleotidase/apyrase"/>
</dbReference>
<dbReference type="SUPFAM" id="SSF55816">
    <property type="entry name" value="5'-nucleotidase (syn. UDP-sugar hydrolase), C-terminal domain"/>
    <property type="match status" value="1"/>
</dbReference>
<dbReference type="OrthoDB" id="7722975at2759"/>
<evidence type="ECO:0000256" key="1">
    <source>
        <dbReference type="ARBA" id="ARBA00006654"/>
    </source>
</evidence>
<dbReference type="GO" id="GO:0005886">
    <property type="term" value="C:plasma membrane"/>
    <property type="evidence" value="ECO:0007669"/>
    <property type="project" value="TreeGrafter"/>
</dbReference>
<evidence type="ECO:0008006" key="11">
    <source>
        <dbReference type="Google" id="ProtNLM"/>
    </source>
</evidence>
<comment type="similarity">
    <text evidence="1 6">Belongs to the 5'-nucleotidase family.</text>
</comment>
<dbReference type="FunCoup" id="A0A7R8UV23">
    <property type="interactions" value="29"/>
</dbReference>
<dbReference type="InterPro" id="IPR029052">
    <property type="entry name" value="Metallo-depent_PP-like"/>
</dbReference>
<protein>
    <recommendedName>
        <fullName evidence="11">Apyrase</fullName>
    </recommendedName>
</protein>
<evidence type="ECO:0000259" key="7">
    <source>
        <dbReference type="Pfam" id="PF00149"/>
    </source>
</evidence>
<reference evidence="9 10" key="1">
    <citation type="submission" date="2020-11" db="EMBL/GenBank/DDBJ databases">
        <authorList>
            <person name="Wallbank WR R."/>
            <person name="Pardo Diaz C."/>
            <person name="Kozak K."/>
            <person name="Martin S."/>
            <person name="Jiggins C."/>
            <person name="Moest M."/>
            <person name="Warren A I."/>
            <person name="Generalovic N T."/>
            <person name="Byers J.R.P. K."/>
            <person name="Montejo-Kovacevich G."/>
            <person name="Yen C E."/>
        </authorList>
    </citation>
    <scope>NUCLEOTIDE SEQUENCE [LARGE SCALE GENOMIC DNA]</scope>
</reference>
<keyword evidence="5 6" id="KW-0378">Hydrolase</keyword>
<feature type="signal peptide" evidence="6">
    <location>
        <begin position="1"/>
        <end position="20"/>
    </location>
</feature>
<dbReference type="AlphaFoldDB" id="A0A7R8UV23"/>
<keyword evidence="3 6" id="KW-0732">Signal</keyword>
<dbReference type="Proteomes" id="UP000594454">
    <property type="component" value="Chromosome 4"/>
</dbReference>